<dbReference type="EMBL" id="VIXA01000003">
    <property type="protein sequence ID" value="TWG13623.1"/>
    <property type="molecule type" value="Genomic_DNA"/>
</dbReference>
<dbReference type="Proteomes" id="UP000319927">
    <property type="component" value="Unassembled WGS sequence"/>
</dbReference>
<keyword evidence="2" id="KW-1185">Reference proteome</keyword>
<reference evidence="1 2" key="1">
    <citation type="submission" date="2019-06" db="EMBL/GenBank/DDBJ databases">
        <title>Sequencing the genomes of 1000 actinobacteria strains.</title>
        <authorList>
            <person name="Klenk H.-P."/>
        </authorList>
    </citation>
    <scope>NUCLEOTIDE SEQUENCE [LARGE SCALE GENOMIC DNA]</scope>
    <source>
        <strain evidence="1 2">DSM 102131</strain>
    </source>
</reference>
<sequence>MTSTHPAVELAGLRKSFGPVTAVDSLDLRIAGCSVDDLGLFRRASGGGRRGGE</sequence>
<name>A0A561VPS0_9ACTN</name>
<comment type="caution">
    <text evidence="1">The sequence shown here is derived from an EMBL/GenBank/DDBJ whole genome shotgun (WGS) entry which is preliminary data.</text>
</comment>
<evidence type="ECO:0000313" key="1">
    <source>
        <dbReference type="EMBL" id="TWG13623.1"/>
    </source>
</evidence>
<evidence type="ECO:0000313" key="2">
    <source>
        <dbReference type="Proteomes" id="UP000319927"/>
    </source>
</evidence>
<gene>
    <name evidence="1" type="ORF">FHX75_13670</name>
</gene>
<dbReference type="AlphaFoldDB" id="A0A561VPS0"/>
<proteinExistence type="predicted"/>
<protein>
    <submittedName>
        <fullName evidence="1">Uncharacterized protein</fullName>
    </submittedName>
</protein>
<accession>A0A561VPS0</accession>
<organism evidence="1 2">
    <name type="scientific">Micromonospora palomenae</name>
    <dbReference type="NCBI Taxonomy" id="1461247"/>
    <lineage>
        <taxon>Bacteria</taxon>
        <taxon>Bacillati</taxon>
        <taxon>Actinomycetota</taxon>
        <taxon>Actinomycetes</taxon>
        <taxon>Micromonosporales</taxon>
        <taxon>Micromonosporaceae</taxon>
        <taxon>Micromonospora</taxon>
    </lineage>
</organism>